<dbReference type="AlphaFoldDB" id="G6FS90"/>
<reference evidence="3 4" key="1">
    <citation type="submission" date="2011-09" db="EMBL/GenBank/DDBJ databases">
        <title>The draft genome of Fischerella sp. JSC-11.</title>
        <authorList>
            <consortium name="US DOE Joint Genome Institute (JGI-PGF)"/>
            <person name="Lucas S."/>
            <person name="Han J."/>
            <person name="Lapidus A."/>
            <person name="Cheng J.-F."/>
            <person name="Goodwin L."/>
            <person name="Pitluck S."/>
            <person name="Peters L."/>
            <person name="Land M.L."/>
            <person name="Hauser L."/>
            <person name="Sarkisova S."/>
            <person name="Bryant D.A."/>
            <person name="Brown I."/>
            <person name="Woyke T.J."/>
        </authorList>
    </citation>
    <scope>NUCLEOTIDE SEQUENCE [LARGE SCALE GENOMIC DNA]</scope>
    <source>
        <strain evidence="3 4">JSC-11</strain>
    </source>
</reference>
<dbReference type="EMBL" id="AGIZ01000005">
    <property type="protein sequence ID" value="EHC15075.1"/>
    <property type="molecule type" value="Genomic_DNA"/>
</dbReference>
<dbReference type="InterPro" id="IPR011990">
    <property type="entry name" value="TPR-like_helical_dom_sf"/>
</dbReference>
<dbReference type="InterPro" id="IPR024983">
    <property type="entry name" value="CHAT_dom"/>
</dbReference>
<dbReference type="Pfam" id="PF13424">
    <property type="entry name" value="TPR_12"/>
    <property type="match status" value="2"/>
</dbReference>
<gene>
    <name evidence="3" type="ORF">FJSC11DRAFT_1986</name>
</gene>
<dbReference type="PANTHER" id="PTHR10098:SF112">
    <property type="entry name" value="SLR0380 PROTEIN"/>
    <property type="match status" value="1"/>
</dbReference>
<dbReference type="InterPro" id="IPR019734">
    <property type="entry name" value="TPR_rpt"/>
</dbReference>
<sequence length="945" mass="106262">MLNHLFGILLFVQPSQKFFAVSFHRRRYDASRWLRSILLALVTALLVIFEFNLNLAIQIAVPLTQAKSNSNQLNAQSLVAQGQKLYEAGDYTQAVEILQQAIEAFQASGDQLGQAMALGNLALVVKQLGQIQASYNYITKSLEILQANRNVETQNFASLQVLAQTLEIQGSLLLELGRTQQALDSWKQAVRIYTQLGDEVGRIRSSINLAQAEQTLGLYRQAQRNLEQLVDSVDKQPDSVIKITLLRSLGDVLQLVGELDKSTKVLQKSRDLAQKLRSPDQLAATLLSIGNIYRASGNRASEQLNTFSEARLTPLHCRTSNAQQPISQEASQAYQQAVQYYQQAATLSKSPVGQIQAKLNQLSVLLEMHNWSQARLLSADIQPRLSQIPVSQTAIFTRINLAQSLVCFKQTTNADIPEWREIAQDFATAIKQARSIGDQRSEAYALGALGALYLETKDLDNAQKLTEEAFKIAQTMQLGDIAYLWQWQLGYILRIKGDIPGAIAFYNQAYDTLQSLRNDLVALNPDIQFSFRDNVEPVYRQYVDLLLLPENRASGIVNNKQPKTNQKKLQQARKVIEALQFTELENFFREACLQPVPKQIDEVVDKTDTTAAVIYPIILKDRLEIILKLPTESELYHYTTNQQANEIEKNLDKLQQLLTQPDRINDVKKLSGTVYNWLIQPLENKLANTNVKTLVFVLDGSLRNIPMAVLYDQQDQKFLIQKYAIALAPGLQLIDPKPLQKRTFNALIAGVSKEREIENRTFSPLTYVEDELRTIQSAIPKTEELLNQNFTRKNVQNQMQAAPYTVVHIATHGEFSSNAEKTFILTWNQLLKVKDFDKILRLGNSSKSRAIELLVLSACQTALGDKRATLGLAGIAVRAGARSTLATLWSVDDESTAVLMSKFYDELENPTLTKADALRRAQISLLESDEIPYLWAPYVLVGNWL</sequence>
<evidence type="ECO:0000313" key="3">
    <source>
        <dbReference type="EMBL" id="EHC15075.1"/>
    </source>
</evidence>
<dbReference type="PANTHER" id="PTHR10098">
    <property type="entry name" value="RAPSYN-RELATED"/>
    <property type="match status" value="1"/>
</dbReference>
<protein>
    <submittedName>
        <fullName evidence="3">Tetratricopeptide TPR_1 repeat-containing protein</fullName>
    </submittedName>
</protein>
<dbReference type="SMART" id="SM00028">
    <property type="entry name" value="TPR"/>
    <property type="match status" value="6"/>
</dbReference>
<accession>G6FS90</accession>
<comment type="caution">
    <text evidence="3">The sequence shown here is derived from an EMBL/GenBank/DDBJ whole genome shotgun (WGS) entry which is preliminary data.</text>
</comment>
<dbReference type="PATRIC" id="fig|741277.3.peg.1834"/>
<evidence type="ECO:0000313" key="4">
    <source>
        <dbReference type="Proteomes" id="UP000004344"/>
    </source>
</evidence>
<evidence type="ECO:0000259" key="2">
    <source>
        <dbReference type="Pfam" id="PF12770"/>
    </source>
</evidence>
<organism evidence="3 4">
    <name type="scientific">Fischerella thermalis JSC-11</name>
    <dbReference type="NCBI Taxonomy" id="741277"/>
    <lineage>
        <taxon>Bacteria</taxon>
        <taxon>Bacillati</taxon>
        <taxon>Cyanobacteriota</taxon>
        <taxon>Cyanophyceae</taxon>
        <taxon>Nostocales</taxon>
        <taxon>Hapalosiphonaceae</taxon>
        <taxon>Fischerella</taxon>
    </lineage>
</organism>
<evidence type="ECO:0000256" key="1">
    <source>
        <dbReference type="PROSITE-ProRule" id="PRU00339"/>
    </source>
</evidence>
<keyword evidence="4" id="KW-1185">Reference proteome</keyword>
<proteinExistence type="predicted"/>
<dbReference type="SUPFAM" id="SSF48452">
    <property type="entry name" value="TPR-like"/>
    <property type="match status" value="3"/>
</dbReference>
<keyword evidence="1" id="KW-0802">TPR repeat</keyword>
<feature type="repeat" description="TPR" evidence="1">
    <location>
        <begin position="75"/>
        <end position="108"/>
    </location>
</feature>
<dbReference type="PROSITE" id="PS50005">
    <property type="entry name" value="TPR"/>
    <property type="match status" value="1"/>
</dbReference>
<dbReference type="Pfam" id="PF12770">
    <property type="entry name" value="CHAT"/>
    <property type="match status" value="1"/>
</dbReference>
<dbReference type="Gene3D" id="1.25.40.10">
    <property type="entry name" value="Tetratricopeptide repeat domain"/>
    <property type="match status" value="3"/>
</dbReference>
<dbReference type="Proteomes" id="UP000004344">
    <property type="component" value="Unassembled WGS sequence"/>
</dbReference>
<name>G6FS90_9CYAN</name>
<feature type="domain" description="CHAT" evidence="2">
    <location>
        <begin position="669"/>
        <end position="943"/>
    </location>
</feature>